<dbReference type="InterPro" id="IPR011009">
    <property type="entry name" value="Kinase-like_dom_sf"/>
</dbReference>
<evidence type="ECO:0000313" key="2">
    <source>
        <dbReference type="EMBL" id="MFB9468982.1"/>
    </source>
</evidence>
<name>A0ABV5NFE8_9ACTN</name>
<dbReference type="Proteomes" id="UP001589568">
    <property type="component" value="Unassembled WGS sequence"/>
</dbReference>
<dbReference type="RefSeq" id="WP_345395780.1">
    <property type="nucleotide sequence ID" value="NZ_BAAAXS010000001.1"/>
</dbReference>
<dbReference type="Gene3D" id="3.90.1200.10">
    <property type="match status" value="1"/>
</dbReference>
<reference evidence="2 3" key="1">
    <citation type="submission" date="2024-09" db="EMBL/GenBank/DDBJ databases">
        <authorList>
            <person name="Sun Q."/>
            <person name="Mori K."/>
        </authorList>
    </citation>
    <scope>NUCLEOTIDE SEQUENCE [LARGE SCALE GENOMIC DNA]</scope>
    <source>
        <strain evidence="2 3">JCM 3324</strain>
    </source>
</reference>
<comment type="caution">
    <text evidence="2">The sequence shown here is derived from an EMBL/GenBank/DDBJ whole genome shotgun (WGS) entry which is preliminary data.</text>
</comment>
<dbReference type="Pfam" id="PF01636">
    <property type="entry name" value="APH"/>
    <property type="match status" value="1"/>
</dbReference>
<evidence type="ECO:0000259" key="1">
    <source>
        <dbReference type="Pfam" id="PF01636"/>
    </source>
</evidence>
<evidence type="ECO:0000313" key="3">
    <source>
        <dbReference type="Proteomes" id="UP001589568"/>
    </source>
</evidence>
<gene>
    <name evidence="2" type="ORF">ACFFR3_05665</name>
</gene>
<dbReference type="EMBL" id="JBHMCF010000003">
    <property type="protein sequence ID" value="MFB9468982.1"/>
    <property type="molecule type" value="Genomic_DNA"/>
</dbReference>
<proteinExistence type="predicted"/>
<dbReference type="SUPFAM" id="SSF56112">
    <property type="entry name" value="Protein kinase-like (PK-like)"/>
    <property type="match status" value="1"/>
</dbReference>
<dbReference type="InterPro" id="IPR002575">
    <property type="entry name" value="Aminoglycoside_PTrfase"/>
</dbReference>
<protein>
    <submittedName>
        <fullName evidence="2">Phosphotransferase family protein</fullName>
    </submittedName>
</protein>
<keyword evidence="3" id="KW-1185">Reference proteome</keyword>
<organism evidence="2 3">
    <name type="scientific">Nonomuraea salmonea</name>
    <dbReference type="NCBI Taxonomy" id="46181"/>
    <lineage>
        <taxon>Bacteria</taxon>
        <taxon>Bacillati</taxon>
        <taxon>Actinomycetota</taxon>
        <taxon>Actinomycetes</taxon>
        <taxon>Streptosporangiales</taxon>
        <taxon>Streptosporangiaceae</taxon>
        <taxon>Nonomuraea</taxon>
    </lineage>
</organism>
<sequence length="256" mass="28625">MADLTHTHALSYEGDRVVKRHLATEPGAGDREWRALTLLAAHAPGLAPEPIAYEDGAVTMSRLDGVPLRALPARDVPLAALAEALTRLHTAVPVHVLEGVPVRPYQREDVVEWVGRRCAEWRSRGARADLAVKEGLRWLEGWQPGQEGVTPVFGAGDGNLANFLWDGDRVRVVDFEESGRSDRAYELSEVAEHVSTWVDGDVDIAAAVELSPQEEWRMRECRRLHALMWLFLLSHESPRNPPGTFERQVERVLTRL</sequence>
<feature type="domain" description="Aminoglycoside phosphotransferase" evidence="1">
    <location>
        <begin position="14"/>
        <end position="210"/>
    </location>
</feature>
<accession>A0ABV5NFE8</accession>